<dbReference type="AlphaFoldDB" id="A0AAP0IWY1"/>
<name>A0AAP0IWY1_9MAGN</name>
<comment type="caution">
    <text evidence="1">The sequence shown here is derived from an EMBL/GenBank/DDBJ whole genome shotgun (WGS) entry which is preliminary data.</text>
</comment>
<sequence>MTKDRLHLCTTGRRRYEQNRQNKVNMQDSSIWQGRSLPCITTLMGHAGVTRTCSTAIDLQGAHKSQDERRADEQLLKEKALLLSPPLLSPLSSLLSLVVG</sequence>
<evidence type="ECO:0000313" key="1">
    <source>
        <dbReference type="EMBL" id="KAK9123238.1"/>
    </source>
</evidence>
<evidence type="ECO:0000313" key="2">
    <source>
        <dbReference type="Proteomes" id="UP001417504"/>
    </source>
</evidence>
<protein>
    <submittedName>
        <fullName evidence="1">Uncharacterized protein</fullName>
    </submittedName>
</protein>
<accession>A0AAP0IWY1</accession>
<reference evidence="1 2" key="1">
    <citation type="submission" date="2024-01" db="EMBL/GenBank/DDBJ databases">
        <title>Genome assemblies of Stephania.</title>
        <authorList>
            <person name="Yang L."/>
        </authorList>
    </citation>
    <scope>NUCLEOTIDE SEQUENCE [LARGE SCALE GENOMIC DNA]</scope>
    <source>
        <strain evidence="1">QJT</strain>
        <tissue evidence="1">Leaf</tissue>
    </source>
</reference>
<keyword evidence="2" id="KW-1185">Reference proteome</keyword>
<dbReference type="EMBL" id="JBBNAE010000005">
    <property type="protein sequence ID" value="KAK9123238.1"/>
    <property type="molecule type" value="Genomic_DNA"/>
</dbReference>
<dbReference type="Proteomes" id="UP001417504">
    <property type="component" value="Unassembled WGS sequence"/>
</dbReference>
<organism evidence="1 2">
    <name type="scientific">Stephania japonica</name>
    <dbReference type="NCBI Taxonomy" id="461633"/>
    <lineage>
        <taxon>Eukaryota</taxon>
        <taxon>Viridiplantae</taxon>
        <taxon>Streptophyta</taxon>
        <taxon>Embryophyta</taxon>
        <taxon>Tracheophyta</taxon>
        <taxon>Spermatophyta</taxon>
        <taxon>Magnoliopsida</taxon>
        <taxon>Ranunculales</taxon>
        <taxon>Menispermaceae</taxon>
        <taxon>Menispermoideae</taxon>
        <taxon>Cissampelideae</taxon>
        <taxon>Stephania</taxon>
    </lineage>
</organism>
<gene>
    <name evidence="1" type="ORF">Sjap_012840</name>
</gene>
<proteinExistence type="predicted"/>